<gene>
    <name evidence="1" type="ORF">MM415B00490_0003</name>
</gene>
<proteinExistence type="predicted"/>
<organism evidence="1">
    <name type="scientific">viral metagenome</name>
    <dbReference type="NCBI Taxonomy" id="1070528"/>
    <lineage>
        <taxon>unclassified sequences</taxon>
        <taxon>metagenomes</taxon>
        <taxon>organismal metagenomes</taxon>
    </lineage>
</organism>
<evidence type="ECO:0000313" key="1">
    <source>
        <dbReference type="EMBL" id="QJA64505.1"/>
    </source>
</evidence>
<protein>
    <submittedName>
        <fullName evidence="1">Uncharacterized protein</fullName>
    </submittedName>
</protein>
<accession>A0A6M3J5Q2</accession>
<sequence length="86" mass="10108">MWWVNKKSFIDSERDKLQKLSKEDTERALQLMASAPVKTYLLSLVDELVRQGIYLDEKQREGAKFMVELLGQELEKGTKLLHQKKK</sequence>
<name>A0A6M3J5Q2_9ZZZZ</name>
<dbReference type="EMBL" id="MT141521">
    <property type="protein sequence ID" value="QJA64505.1"/>
    <property type="molecule type" value="Genomic_DNA"/>
</dbReference>
<reference evidence="1" key="1">
    <citation type="submission" date="2020-03" db="EMBL/GenBank/DDBJ databases">
        <title>The deep terrestrial virosphere.</title>
        <authorList>
            <person name="Holmfeldt K."/>
            <person name="Nilsson E."/>
            <person name="Simone D."/>
            <person name="Lopez-Fernandez M."/>
            <person name="Wu X."/>
            <person name="de Brujin I."/>
            <person name="Lundin D."/>
            <person name="Andersson A."/>
            <person name="Bertilsson S."/>
            <person name="Dopson M."/>
        </authorList>
    </citation>
    <scope>NUCLEOTIDE SEQUENCE</scope>
    <source>
        <strain evidence="1">MM415B00490</strain>
    </source>
</reference>
<dbReference type="AlphaFoldDB" id="A0A6M3J5Q2"/>